<name>A0A419SQ58_9BACL</name>
<dbReference type="CDD" id="cd12797">
    <property type="entry name" value="M23_peptidase"/>
    <property type="match status" value="1"/>
</dbReference>
<keyword evidence="1" id="KW-0812">Transmembrane</keyword>
<dbReference type="SUPFAM" id="SSF51261">
    <property type="entry name" value="Duplicated hybrid motif"/>
    <property type="match status" value="1"/>
</dbReference>
<keyword evidence="1" id="KW-0472">Membrane</keyword>
<dbReference type="InterPro" id="IPR023346">
    <property type="entry name" value="Lysozyme-like_dom_sf"/>
</dbReference>
<dbReference type="Gene3D" id="1.10.530.10">
    <property type="match status" value="1"/>
</dbReference>
<comment type="caution">
    <text evidence="4">The sequence shown here is derived from an EMBL/GenBank/DDBJ whole genome shotgun (WGS) entry which is preliminary data.</text>
</comment>
<dbReference type="Pfam" id="PF13702">
    <property type="entry name" value="Lysozyme_like"/>
    <property type="match status" value="1"/>
</dbReference>
<dbReference type="Gene3D" id="2.70.70.10">
    <property type="entry name" value="Glucose Permease (Domain IIA)"/>
    <property type="match status" value="1"/>
</dbReference>
<dbReference type="GO" id="GO:0004222">
    <property type="term" value="F:metalloendopeptidase activity"/>
    <property type="evidence" value="ECO:0007669"/>
    <property type="project" value="TreeGrafter"/>
</dbReference>
<evidence type="ECO:0000313" key="5">
    <source>
        <dbReference type="Proteomes" id="UP000284219"/>
    </source>
</evidence>
<evidence type="ECO:0000313" key="4">
    <source>
        <dbReference type="EMBL" id="RKD26518.1"/>
    </source>
</evidence>
<feature type="domain" description="CwlT-like lysozyme" evidence="3">
    <location>
        <begin position="61"/>
        <end position="212"/>
    </location>
</feature>
<evidence type="ECO:0000256" key="1">
    <source>
        <dbReference type="SAM" id="Phobius"/>
    </source>
</evidence>
<keyword evidence="1" id="KW-1133">Transmembrane helix</keyword>
<organism evidence="4 5">
    <name type="scientific">Ammoniphilus oxalaticus</name>
    <dbReference type="NCBI Taxonomy" id="66863"/>
    <lineage>
        <taxon>Bacteria</taxon>
        <taxon>Bacillati</taxon>
        <taxon>Bacillota</taxon>
        <taxon>Bacilli</taxon>
        <taxon>Bacillales</taxon>
        <taxon>Paenibacillaceae</taxon>
        <taxon>Aneurinibacillus group</taxon>
        <taxon>Ammoniphilus</taxon>
    </lineage>
</organism>
<proteinExistence type="predicted"/>
<dbReference type="Proteomes" id="UP000284219">
    <property type="component" value="Unassembled WGS sequence"/>
</dbReference>
<dbReference type="SUPFAM" id="SSF53955">
    <property type="entry name" value="Lysozyme-like"/>
    <property type="match status" value="1"/>
</dbReference>
<dbReference type="CDD" id="cd16891">
    <property type="entry name" value="CwlT-like"/>
    <property type="match status" value="1"/>
</dbReference>
<feature type="transmembrane region" description="Helical" evidence="1">
    <location>
        <begin position="20"/>
        <end position="42"/>
    </location>
</feature>
<dbReference type="AlphaFoldDB" id="A0A419SQ58"/>
<dbReference type="InterPro" id="IPR047194">
    <property type="entry name" value="CwlT-like_lysozyme"/>
</dbReference>
<dbReference type="InterPro" id="IPR016047">
    <property type="entry name" value="M23ase_b-sheet_dom"/>
</dbReference>
<dbReference type="PANTHER" id="PTHR21666">
    <property type="entry name" value="PEPTIDASE-RELATED"/>
    <property type="match status" value="1"/>
</dbReference>
<accession>A0A419SQ58</accession>
<gene>
    <name evidence="4" type="ORF">BEP19_16825</name>
</gene>
<dbReference type="PANTHER" id="PTHR21666:SF270">
    <property type="entry name" value="MUREIN HYDROLASE ACTIVATOR ENVC"/>
    <property type="match status" value="1"/>
</dbReference>
<evidence type="ECO:0000259" key="2">
    <source>
        <dbReference type="Pfam" id="PF01551"/>
    </source>
</evidence>
<dbReference type="EMBL" id="MCHY01000003">
    <property type="protein sequence ID" value="RKD26518.1"/>
    <property type="molecule type" value="Genomic_DNA"/>
</dbReference>
<sequence length="356" mass="38338">MATRAALKKLNLATFKIQLILALILILFLTVAVLIAGLVAVISGGDQSDSFVGTGQAQVSAEVTQYRDAVFNELDQHGLSQYTELILALMMQESGGKGLDPMQASESFCGSVGCIQDAQTSIEKGVLHFKNVLDRTDGDIELTLQSYNFGGGFIDYVQSNGGAYTKDLAIAYSQMMYGKLAHTGNYTCHRPEAIEHQACYGDIGYVDAVLRYLPSALEVDSAALGEGTSSPLARELKVNSHYGYRVDPFSKVRTLHAGIDLACTYSDSIHAFKDGKVVYAGTASGYGNLIQIQHDGFITAYGHLDSIHVSNGQQVRSGEAIGYCGTTGASTGTHLHFEIKTELWKGHIDPRTYLGL</sequence>
<feature type="domain" description="M23ase beta-sheet core" evidence="2">
    <location>
        <begin position="255"/>
        <end position="341"/>
    </location>
</feature>
<evidence type="ECO:0000259" key="3">
    <source>
        <dbReference type="Pfam" id="PF13702"/>
    </source>
</evidence>
<protein>
    <submittedName>
        <fullName evidence="4">Uncharacterized protein</fullName>
    </submittedName>
</protein>
<dbReference type="InterPro" id="IPR050570">
    <property type="entry name" value="Cell_wall_metabolism_enzyme"/>
</dbReference>
<dbReference type="InterPro" id="IPR011055">
    <property type="entry name" value="Dup_hybrid_motif"/>
</dbReference>
<reference evidence="4 5" key="1">
    <citation type="submission" date="2016-08" db="EMBL/GenBank/DDBJ databases">
        <title>Novel Firmicute Genomes.</title>
        <authorList>
            <person name="Poppleton D.I."/>
            <person name="Gribaldo S."/>
        </authorList>
    </citation>
    <scope>NUCLEOTIDE SEQUENCE [LARGE SCALE GENOMIC DNA]</scope>
    <source>
        <strain evidence="4 5">RAOx-1</strain>
    </source>
</reference>
<dbReference type="Pfam" id="PF01551">
    <property type="entry name" value="Peptidase_M23"/>
    <property type="match status" value="1"/>
</dbReference>
<keyword evidence="5" id="KW-1185">Reference proteome</keyword>